<evidence type="ECO:0000313" key="1">
    <source>
        <dbReference type="EMBL" id="MDA3625693.1"/>
    </source>
</evidence>
<dbReference type="RefSeq" id="WP_270948265.1">
    <property type="nucleotide sequence ID" value="NZ_JAQGLA010000010.1"/>
</dbReference>
<keyword evidence="2" id="KW-1185">Reference proteome</keyword>
<accession>A0ABT4UVF4</accession>
<protein>
    <submittedName>
        <fullName evidence="1">Uncharacterized protein</fullName>
    </submittedName>
</protein>
<gene>
    <name evidence="1" type="ORF">OU415_09615</name>
</gene>
<comment type="caution">
    <text evidence="1">The sequence shown here is derived from an EMBL/GenBank/DDBJ whole genome shotgun (WGS) entry which is preliminary data.</text>
</comment>
<name>A0ABT4UVF4_9PSEU</name>
<sequence>MRTDSRPVGNSSSGGQRYGRCLRLVLLCPHQEVLVLDRSVDGQPEPFVLAGGCFGVAQQPDQQLRHSQLDLVVHDGLPLLGVGGEVEQQRAVVVRVSREPSREPRRERCEICRPPLHHFRQHARSTTMGPTTYHNLSLQSLRDARCCRLM</sequence>
<evidence type="ECO:0000313" key="2">
    <source>
        <dbReference type="Proteomes" id="UP001210380"/>
    </source>
</evidence>
<reference evidence="1 2" key="1">
    <citation type="submission" date="2022-11" db="EMBL/GenBank/DDBJ databases">
        <title>Draft genome sequence of Saccharopolyspora sp. WRP15-2 isolated from rhizosphere soils of wild rice in Thailand.</title>
        <authorList>
            <person name="Duangmal K."/>
            <person name="Kammanee S."/>
            <person name="Muangham S."/>
        </authorList>
    </citation>
    <scope>NUCLEOTIDE SEQUENCE [LARGE SCALE GENOMIC DNA]</scope>
    <source>
        <strain evidence="1 2">WRP15-2</strain>
    </source>
</reference>
<dbReference type="EMBL" id="JAQGLA010000010">
    <property type="protein sequence ID" value="MDA3625693.1"/>
    <property type="molecule type" value="Genomic_DNA"/>
</dbReference>
<proteinExistence type="predicted"/>
<organism evidence="1 2">
    <name type="scientific">Saccharopolyspora oryzae</name>
    <dbReference type="NCBI Taxonomy" id="2997343"/>
    <lineage>
        <taxon>Bacteria</taxon>
        <taxon>Bacillati</taxon>
        <taxon>Actinomycetota</taxon>
        <taxon>Actinomycetes</taxon>
        <taxon>Pseudonocardiales</taxon>
        <taxon>Pseudonocardiaceae</taxon>
        <taxon>Saccharopolyspora</taxon>
    </lineage>
</organism>
<dbReference type="Proteomes" id="UP001210380">
    <property type="component" value="Unassembled WGS sequence"/>
</dbReference>